<dbReference type="InterPro" id="IPR025588">
    <property type="entry name" value="YcxB-like_C"/>
</dbReference>
<evidence type="ECO:0000313" key="3">
    <source>
        <dbReference type="EMBL" id="AZP04322.1"/>
    </source>
</evidence>
<feature type="transmembrane region" description="Helical" evidence="1">
    <location>
        <begin position="21"/>
        <end position="42"/>
    </location>
</feature>
<keyword evidence="1" id="KW-0812">Transmembrane</keyword>
<dbReference type="Proteomes" id="UP000273326">
    <property type="component" value="Chromosome"/>
</dbReference>
<dbReference type="KEGG" id="jeh:EJN90_06520"/>
<evidence type="ECO:0000259" key="2">
    <source>
        <dbReference type="Pfam" id="PF14317"/>
    </source>
</evidence>
<proteinExistence type="predicted"/>
<protein>
    <submittedName>
        <fullName evidence="3">YcxB family protein</fullName>
    </submittedName>
</protein>
<feature type="transmembrane region" description="Helical" evidence="1">
    <location>
        <begin position="54"/>
        <end position="78"/>
    </location>
</feature>
<sequence>MTYRGKGNIALKDYLFFNSTFTIKSYAAYAGLSLALCYLFFLQFMEAYTVKKQIFSVVLIFIIFFLSFIIAQTISLLIRLKKSPHEIGIRDIIINDDGLFSKKTTDDIWYHLEWNRIQGLIKRKEFWLLKIDDHHIEIVPYSAFKENEIREIELFLEDRTRG</sequence>
<dbReference type="Pfam" id="PF14317">
    <property type="entry name" value="YcxB"/>
    <property type="match status" value="1"/>
</dbReference>
<dbReference type="RefSeq" id="WP_126109622.1">
    <property type="nucleotide sequence ID" value="NZ_CP034465.1"/>
</dbReference>
<keyword evidence="1" id="KW-1133">Transmembrane helix</keyword>
<evidence type="ECO:0000256" key="1">
    <source>
        <dbReference type="SAM" id="Phobius"/>
    </source>
</evidence>
<feature type="domain" description="YcxB-like C-terminal" evidence="2">
    <location>
        <begin position="95"/>
        <end position="156"/>
    </location>
</feature>
<gene>
    <name evidence="3" type="ORF">EJN90_06520</name>
</gene>
<reference evidence="4" key="1">
    <citation type="submission" date="2018-12" db="EMBL/GenBank/DDBJ databases">
        <title>Complete genome sequencing of Jeotgalibaca sp. H21T32.</title>
        <authorList>
            <person name="Bae J.-W."/>
            <person name="Lee S.-Y."/>
        </authorList>
    </citation>
    <scope>NUCLEOTIDE SEQUENCE [LARGE SCALE GENOMIC DNA]</scope>
    <source>
        <strain evidence="4">H21T32</strain>
    </source>
</reference>
<name>A0A3Q9BK75_9LACT</name>
<accession>A0A3Q9BK75</accession>
<keyword evidence="1" id="KW-0472">Membrane</keyword>
<evidence type="ECO:0000313" key="4">
    <source>
        <dbReference type="Proteomes" id="UP000273326"/>
    </source>
</evidence>
<keyword evidence="4" id="KW-1185">Reference proteome</keyword>
<organism evidence="3 4">
    <name type="scientific">Jeotgalibaca ciconiae</name>
    <dbReference type="NCBI Taxonomy" id="2496265"/>
    <lineage>
        <taxon>Bacteria</taxon>
        <taxon>Bacillati</taxon>
        <taxon>Bacillota</taxon>
        <taxon>Bacilli</taxon>
        <taxon>Lactobacillales</taxon>
        <taxon>Carnobacteriaceae</taxon>
        <taxon>Jeotgalibaca</taxon>
    </lineage>
</organism>
<dbReference type="EMBL" id="CP034465">
    <property type="protein sequence ID" value="AZP04322.1"/>
    <property type="molecule type" value="Genomic_DNA"/>
</dbReference>
<dbReference type="AlphaFoldDB" id="A0A3Q9BK75"/>